<accession>A0A9P4UIW7</accession>
<dbReference type="EMBL" id="MU003846">
    <property type="protein sequence ID" value="KAF2717312.1"/>
    <property type="molecule type" value="Genomic_DNA"/>
</dbReference>
<sequence>MGWLWSSPADKDPYQKLDPALREFLDKESPVKYQSSSESQSQTQKAAETPSGDGPQTSYRAQMGLPVISPEQQQQQLLDKPAVPAESLYQDGRYAHLWKNYRPQGEIDAVGKSDQDRLADVISAYQDRKAAIGRAAMENCVEYQIAEQECFRGGMWRKGLGLCREEAREFNRCYEMQQRFLKALGYLSDGLSVPGREGEEEKIQMHADKLYNEMLGREKALEEAKKEGRDVSQIQKEPFLRTETGVPLAAPGDKETAWTKLRQHAGVADPNAELDLAAFAMPSGKADKLKEKWKGMSPTERQLELELLEAEARSVRPYADKVTETFEQERQRRAERRERGRETVGDTIKRWAGWDG</sequence>
<evidence type="ECO:0000256" key="1">
    <source>
        <dbReference type="SAM" id="Coils"/>
    </source>
</evidence>
<evidence type="ECO:0000256" key="2">
    <source>
        <dbReference type="SAM" id="MobiDB-lite"/>
    </source>
</evidence>
<protein>
    <submittedName>
        <fullName evidence="3">Uncharacterized protein</fullName>
    </submittedName>
</protein>
<feature type="coiled-coil region" evidence="1">
    <location>
        <begin position="207"/>
        <end position="237"/>
    </location>
</feature>
<feature type="region of interest" description="Disordered" evidence="2">
    <location>
        <begin position="322"/>
        <end position="344"/>
    </location>
</feature>
<dbReference type="AlphaFoldDB" id="A0A9P4UIW7"/>
<comment type="caution">
    <text evidence="3">The sequence shown here is derived from an EMBL/GenBank/DDBJ whole genome shotgun (WGS) entry which is preliminary data.</text>
</comment>
<dbReference type="OrthoDB" id="2103031at2759"/>
<evidence type="ECO:0000313" key="3">
    <source>
        <dbReference type="EMBL" id="KAF2717312.1"/>
    </source>
</evidence>
<name>A0A9P4UIW7_9PEZI</name>
<proteinExistence type="predicted"/>
<reference evidence="3" key="1">
    <citation type="journal article" date="2020" name="Stud. Mycol.">
        <title>101 Dothideomycetes genomes: a test case for predicting lifestyles and emergence of pathogens.</title>
        <authorList>
            <person name="Haridas S."/>
            <person name="Albert R."/>
            <person name="Binder M."/>
            <person name="Bloem J."/>
            <person name="Labutti K."/>
            <person name="Salamov A."/>
            <person name="Andreopoulos B."/>
            <person name="Baker S."/>
            <person name="Barry K."/>
            <person name="Bills G."/>
            <person name="Bluhm B."/>
            <person name="Cannon C."/>
            <person name="Castanera R."/>
            <person name="Culley D."/>
            <person name="Daum C."/>
            <person name="Ezra D."/>
            <person name="Gonzalez J."/>
            <person name="Henrissat B."/>
            <person name="Kuo A."/>
            <person name="Liang C."/>
            <person name="Lipzen A."/>
            <person name="Lutzoni F."/>
            <person name="Magnuson J."/>
            <person name="Mondo S."/>
            <person name="Nolan M."/>
            <person name="Ohm R."/>
            <person name="Pangilinan J."/>
            <person name="Park H.-J."/>
            <person name="Ramirez L."/>
            <person name="Alfaro M."/>
            <person name="Sun H."/>
            <person name="Tritt A."/>
            <person name="Yoshinaga Y."/>
            <person name="Zwiers L.-H."/>
            <person name="Turgeon B."/>
            <person name="Goodwin S."/>
            <person name="Spatafora J."/>
            <person name="Crous P."/>
            <person name="Grigoriev I."/>
        </authorList>
    </citation>
    <scope>NUCLEOTIDE SEQUENCE</scope>
    <source>
        <strain evidence="3">CBS 116435</strain>
    </source>
</reference>
<feature type="region of interest" description="Disordered" evidence="2">
    <location>
        <begin position="1"/>
        <end position="80"/>
    </location>
</feature>
<keyword evidence="4" id="KW-1185">Reference proteome</keyword>
<dbReference type="Proteomes" id="UP000799441">
    <property type="component" value="Unassembled WGS sequence"/>
</dbReference>
<feature type="compositionally biased region" description="Basic and acidic residues" evidence="2">
    <location>
        <begin position="9"/>
        <end position="30"/>
    </location>
</feature>
<feature type="compositionally biased region" description="Low complexity" evidence="2">
    <location>
        <begin position="34"/>
        <end position="44"/>
    </location>
</feature>
<gene>
    <name evidence="3" type="ORF">K431DRAFT_288618</name>
</gene>
<organism evidence="3 4">
    <name type="scientific">Polychaeton citri CBS 116435</name>
    <dbReference type="NCBI Taxonomy" id="1314669"/>
    <lineage>
        <taxon>Eukaryota</taxon>
        <taxon>Fungi</taxon>
        <taxon>Dikarya</taxon>
        <taxon>Ascomycota</taxon>
        <taxon>Pezizomycotina</taxon>
        <taxon>Dothideomycetes</taxon>
        <taxon>Dothideomycetidae</taxon>
        <taxon>Capnodiales</taxon>
        <taxon>Capnodiaceae</taxon>
        <taxon>Polychaeton</taxon>
    </lineage>
</organism>
<keyword evidence="1" id="KW-0175">Coiled coil</keyword>
<evidence type="ECO:0000313" key="4">
    <source>
        <dbReference type="Proteomes" id="UP000799441"/>
    </source>
</evidence>